<organism evidence="1 2">
    <name type="scientific">Panagrolaimus sp. JU765</name>
    <dbReference type="NCBI Taxonomy" id="591449"/>
    <lineage>
        <taxon>Eukaryota</taxon>
        <taxon>Metazoa</taxon>
        <taxon>Ecdysozoa</taxon>
        <taxon>Nematoda</taxon>
        <taxon>Chromadorea</taxon>
        <taxon>Rhabditida</taxon>
        <taxon>Tylenchina</taxon>
        <taxon>Panagrolaimomorpha</taxon>
        <taxon>Panagrolaimoidea</taxon>
        <taxon>Panagrolaimidae</taxon>
        <taxon>Panagrolaimus</taxon>
    </lineage>
</organism>
<protein>
    <submittedName>
        <fullName evidence="2">Uncharacterized protein</fullName>
    </submittedName>
</protein>
<evidence type="ECO:0000313" key="1">
    <source>
        <dbReference type="Proteomes" id="UP000887576"/>
    </source>
</evidence>
<evidence type="ECO:0000313" key="2">
    <source>
        <dbReference type="WBParaSite" id="JU765_v2.g7815.t1"/>
    </source>
</evidence>
<sequence length="244" mass="27789">MIWWRIGQQVYDAYILWALGGFLALFNVIKPVTVCFLGLDRCFALIIPTGNRINPAKWIMIPTMIAVAIFFIADFLFFILPAFPLTSKTSCGAFLCLAPNSAGTVYTVLRYTSSLGILIVGIVFVISARKRFFDTTAVAKYTRLVFKMILLSFFFDFIPHTFSFTLYTLTVDGIGIATAKETNQENEGKEENDECFVVNHPFAYFLVRKPEFFYWNRHVNMKTETFQLLLSGIVIDPTIDLKSQ</sequence>
<accession>A0AC34RKM1</accession>
<dbReference type="WBParaSite" id="JU765_v2.g7815.t1">
    <property type="protein sequence ID" value="JU765_v2.g7815.t1"/>
    <property type="gene ID" value="JU765_v2.g7815"/>
</dbReference>
<name>A0AC34RKM1_9BILA</name>
<proteinExistence type="predicted"/>
<dbReference type="Proteomes" id="UP000887576">
    <property type="component" value="Unplaced"/>
</dbReference>
<reference evidence="2" key="1">
    <citation type="submission" date="2022-11" db="UniProtKB">
        <authorList>
            <consortium name="WormBaseParasite"/>
        </authorList>
    </citation>
    <scope>IDENTIFICATION</scope>
</reference>